<dbReference type="EMBL" id="VHLH01000001">
    <property type="protein sequence ID" value="TPW32666.1"/>
    <property type="molecule type" value="Genomic_DNA"/>
</dbReference>
<dbReference type="AlphaFoldDB" id="A0A506UG69"/>
<evidence type="ECO:0000259" key="2">
    <source>
        <dbReference type="Pfam" id="PF07811"/>
    </source>
</evidence>
<protein>
    <submittedName>
        <fullName evidence="3">Pilus assembly protein</fullName>
    </submittedName>
</protein>
<feature type="transmembrane region" description="Helical" evidence="1">
    <location>
        <begin position="55"/>
        <end position="79"/>
    </location>
</feature>
<evidence type="ECO:0000256" key="1">
    <source>
        <dbReference type="SAM" id="Phobius"/>
    </source>
</evidence>
<reference evidence="3 4" key="1">
    <citation type="submission" date="2019-06" db="EMBL/GenBank/DDBJ databases">
        <authorList>
            <person name="Li M."/>
        </authorList>
    </citation>
    <scope>NUCLEOTIDE SEQUENCE [LARGE SCALE GENOMIC DNA]</scope>
    <source>
        <strain evidence="3 4">BGMRC6574</strain>
    </source>
</reference>
<dbReference type="Proteomes" id="UP000320314">
    <property type="component" value="Unassembled WGS sequence"/>
</dbReference>
<keyword evidence="1" id="KW-0812">Transmembrane</keyword>
<dbReference type="InterPro" id="IPR012495">
    <property type="entry name" value="TadE-like_dom"/>
</dbReference>
<dbReference type="OrthoDB" id="7189296at2"/>
<evidence type="ECO:0000313" key="3">
    <source>
        <dbReference type="EMBL" id="TPW32666.1"/>
    </source>
</evidence>
<accession>A0A506UG69</accession>
<gene>
    <name evidence="3" type="ORF">FJU11_00085</name>
</gene>
<sequence length="227" mass="24666">MCARAPVPPLPISSWWRLRPSRMKTIPDGLAARTHRALSRARSAVGRFRDDVRGIGAIEFALVAPVLILLYIGAAEISVAMSIDKKVARAAETVGDLVTRQDSVDQTYLKTMNDVVEAVMTPYTSKSYVMQITGIRIQNGDARVAWSWNQDGKEPFGKGSAVDVPDDLIADAGDIPNGEANLVRARVSVQHGLMMPGAADLDLDTLTLGKTYYLRPRQNIGLACTNC</sequence>
<organism evidence="3 4">
    <name type="scientific">Pararhizobium mangrovi</name>
    <dbReference type="NCBI Taxonomy" id="2590452"/>
    <lineage>
        <taxon>Bacteria</taxon>
        <taxon>Pseudomonadati</taxon>
        <taxon>Pseudomonadota</taxon>
        <taxon>Alphaproteobacteria</taxon>
        <taxon>Hyphomicrobiales</taxon>
        <taxon>Rhizobiaceae</taxon>
        <taxon>Rhizobium/Agrobacterium group</taxon>
        <taxon>Pararhizobium</taxon>
    </lineage>
</organism>
<comment type="caution">
    <text evidence="3">The sequence shown here is derived from an EMBL/GenBank/DDBJ whole genome shotgun (WGS) entry which is preliminary data.</text>
</comment>
<evidence type="ECO:0000313" key="4">
    <source>
        <dbReference type="Proteomes" id="UP000320314"/>
    </source>
</evidence>
<proteinExistence type="predicted"/>
<keyword evidence="4" id="KW-1185">Reference proteome</keyword>
<keyword evidence="1" id="KW-1133">Transmembrane helix</keyword>
<name>A0A506UG69_9HYPH</name>
<dbReference type="Pfam" id="PF07811">
    <property type="entry name" value="TadE"/>
    <property type="match status" value="1"/>
</dbReference>
<feature type="domain" description="TadE-like" evidence="2">
    <location>
        <begin position="54"/>
        <end position="92"/>
    </location>
</feature>
<keyword evidence="1" id="KW-0472">Membrane</keyword>